<dbReference type="EMBL" id="JAUIRO010000004">
    <property type="protein sequence ID" value="KAK0718381.1"/>
    <property type="molecule type" value="Genomic_DNA"/>
</dbReference>
<proteinExistence type="predicted"/>
<dbReference type="Proteomes" id="UP001172101">
    <property type="component" value="Unassembled WGS sequence"/>
</dbReference>
<comment type="caution">
    <text evidence="1">The sequence shown here is derived from an EMBL/GenBank/DDBJ whole genome shotgun (WGS) entry which is preliminary data.</text>
</comment>
<reference evidence="1" key="1">
    <citation type="submission" date="2023-06" db="EMBL/GenBank/DDBJ databases">
        <title>Genome-scale phylogeny and comparative genomics of the fungal order Sordariales.</title>
        <authorList>
            <consortium name="Lawrence Berkeley National Laboratory"/>
            <person name="Hensen N."/>
            <person name="Bonometti L."/>
            <person name="Westerberg I."/>
            <person name="Brannstrom I.O."/>
            <person name="Guillou S."/>
            <person name="Cros-Aarteil S."/>
            <person name="Calhoun S."/>
            <person name="Haridas S."/>
            <person name="Kuo A."/>
            <person name="Mondo S."/>
            <person name="Pangilinan J."/>
            <person name="Riley R."/>
            <person name="LaButti K."/>
            <person name="Andreopoulos B."/>
            <person name="Lipzen A."/>
            <person name="Chen C."/>
            <person name="Yanf M."/>
            <person name="Daum C."/>
            <person name="Ng V."/>
            <person name="Clum A."/>
            <person name="Steindorff A."/>
            <person name="Ohm R."/>
            <person name="Martin F."/>
            <person name="Silar P."/>
            <person name="Natvig D."/>
            <person name="Lalanne C."/>
            <person name="Gautier V."/>
            <person name="Ament-velasquez S.L."/>
            <person name="Kruys A."/>
            <person name="Hutchinson M.I."/>
            <person name="Powell A.J."/>
            <person name="Barry K."/>
            <person name="Miller A.N."/>
            <person name="Grigoriev I.V."/>
            <person name="Debuchy R."/>
            <person name="Gladieux P."/>
            <person name="Thoren M.H."/>
            <person name="Johannesson H."/>
        </authorList>
    </citation>
    <scope>NUCLEOTIDE SEQUENCE</scope>
    <source>
        <strain evidence="1">SMH2392-1A</strain>
    </source>
</reference>
<keyword evidence="2" id="KW-1185">Reference proteome</keyword>
<accession>A0AA40AM53</accession>
<evidence type="ECO:0000313" key="1">
    <source>
        <dbReference type="EMBL" id="KAK0718381.1"/>
    </source>
</evidence>
<dbReference type="GeneID" id="85325378"/>
<dbReference type="RefSeq" id="XP_060297174.1">
    <property type="nucleotide sequence ID" value="XM_060442108.1"/>
</dbReference>
<name>A0AA40AM53_9PEZI</name>
<evidence type="ECO:0000313" key="2">
    <source>
        <dbReference type="Proteomes" id="UP001172101"/>
    </source>
</evidence>
<organism evidence="1 2">
    <name type="scientific">Lasiosphaeria miniovina</name>
    <dbReference type="NCBI Taxonomy" id="1954250"/>
    <lineage>
        <taxon>Eukaryota</taxon>
        <taxon>Fungi</taxon>
        <taxon>Dikarya</taxon>
        <taxon>Ascomycota</taxon>
        <taxon>Pezizomycotina</taxon>
        <taxon>Sordariomycetes</taxon>
        <taxon>Sordariomycetidae</taxon>
        <taxon>Sordariales</taxon>
        <taxon>Lasiosphaeriaceae</taxon>
        <taxon>Lasiosphaeria</taxon>
    </lineage>
</organism>
<dbReference type="AlphaFoldDB" id="A0AA40AM53"/>
<sequence length="109" mass="12487">MMAVACLSFFLFLFLLLFFFFFFFRECARHRITRVCLCCTAPNRSARICLVINMLFCCCMYLSMYTVRESCFPLGSLSALARLATYIVRTIHVQTLHVSNKPSEGGGAR</sequence>
<protein>
    <submittedName>
        <fullName evidence="1">Uncharacterized protein</fullName>
    </submittedName>
</protein>
<gene>
    <name evidence="1" type="ORF">B0T26DRAFT_713044</name>
</gene>